<keyword evidence="3" id="KW-0106">Calcium</keyword>
<dbReference type="GO" id="GO:0007399">
    <property type="term" value="P:nervous system development"/>
    <property type="evidence" value="ECO:0007669"/>
    <property type="project" value="UniProtKB-ARBA"/>
</dbReference>
<dbReference type="GO" id="GO:0005739">
    <property type="term" value="C:mitochondrion"/>
    <property type="evidence" value="ECO:0007669"/>
    <property type="project" value="TreeGrafter"/>
</dbReference>
<evidence type="ECO:0000256" key="3">
    <source>
        <dbReference type="PIRSR" id="PIRSR000459-2"/>
    </source>
</evidence>
<evidence type="ECO:0000256" key="2">
    <source>
        <dbReference type="PIRSR" id="PIRSR000459-1"/>
    </source>
</evidence>
<dbReference type="SUPFAM" id="SSF81296">
    <property type="entry name" value="E set domains"/>
    <property type="match status" value="2"/>
</dbReference>
<dbReference type="InterPro" id="IPR023608">
    <property type="entry name" value="Transglutaminase_animal"/>
</dbReference>
<dbReference type="PANTHER" id="PTHR11590:SF73">
    <property type="entry name" value="NOVEL TRANSGLUTAMINASE FAMILY PROTEIN-RELATED"/>
    <property type="match status" value="1"/>
</dbReference>
<feature type="domain" description="Transglutaminase N-terminal" evidence="5">
    <location>
        <begin position="1"/>
        <end position="103"/>
    </location>
</feature>
<name>Q4T602_TETNG</name>
<feature type="region of interest" description="Disordered" evidence="4">
    <location>
        <begin position="451"/>
        <end position="480"/>
    </location>
</feature>
<feature type="binding site" evidence="3">
    <location>
        <position position="634"/>
    </location>
    <ligand>
        <name>Ca(2+)</name>
        <dbReference type="ChEBI" id="CHEBI:29108"/>
    </ligand>
</feature>
<feature type="binding site" evidence="3">
    <location>
        <position position="639"/>
    </location>
    <ligand>
        <name>Ca(2+)</name>
        <dbReference type="ChEBI" id="CHEBI:29108"/>
    </ligand>
</feature>
<evidence type="ECO:0000256" key="4">
    <source>
        <dbReference type="SAM" id="MobiDB-lite"/>
    </source>
</evidence>
<dbReference type="InterPro" id="IPR001102">
    <property type="entry name" value="Transglutaminase_N"/>
</dbReference>
<evidence type="ECO:0000313" key="7">
    <source>
        <dbReference type="EMBL" id="CAF91680.1"/>
    </source>
</evidence>
<feature type="binding site" evidence="3">
    <location>
        <position position="564"/>
    </location>
    <ligand>
        <name>Ca(2+)</name>
        <dbReference type="ChEBI" id="CHEBI:29108"/>
    </ligand>
</feature>
<dbReference type="OrthoDB" id="437511at2759"/>
<dbReference type="GO" id="GO:0046872">
    <property type="term" value="F:metal ion binding"/>
    <property type="evidence" value="ECO:0007669"/>
    <property type="project" value="UniProtKB-KW"/>
</dbReference>
<feature type="active site" evidence="2">
    <location>
        <position position="503"/>
    </location>
</feature>
<feature type="active site" evidence="2">
    <location>
        <position position="338"/>
    </location>
</feature>
<feature type="region of interest" description="Disordered" evidence="4">
    <location>
        <begin position="580"/>
        <end position="662"/>
    </location>
</feature>
<dbReference type="PIRSF" id="PIRSF000459">
    <property type="entry name" value="TGM_EBP42"/>
    <property type="match status" value="1"/>
</dbReference>
<dbReference type="Pfam" id="PF00868">
    <property type="entry name" value="Transglut_N"/>
    <property type="match status" value="1"/>
</dbReference>
<dbReference type="SUPFAM" id="SSF49309">
    <property type="entry name" value="Transglutaminase, two C-terminal domains"/>
    <property type="match status" value="2"/>
</dbReference>
<dbReference type="Gene3D" id="2.60.40.10">
    <property type="entry name" value="Immunoglobulins"/>
    <property type="match status" value="3"/>
</dbReference>
<keyword evidence="3" id="KW-0479">Metal-binding</keyword>
<feature type="domain" description="Transglutaminase C-terminal" evidence="6">
    <location>
        <begin position="772"/>
        <end position="869"/>
    </location>
</feature>
<dbReference type="EMBL" id="CAAE01009013">
    <property type="protein sequence ID" value="CAF91680.1"/>
    <property type="molecule type" value="Genomic_DNA"/>
</dbReference>
<comment type="similarity">
    <text evidence="1">Belongs to the transglutaminase superfamily. Transglutaminase family.</text>
</comment>
<reference evidence="7" key="1">
    <citation type="journal article" date="2004" name="Nature">
        <title>Genome duplication in the teleost fish Tetraodon nigroviridis reveals the early vertebrate proto-karyotype.</title>
        <authorList>
            <person name="Jaillon O."/>
            <person name="Aury J.-M."/>
            <person name="Brunet F."/>
            <person name="Petit J.-L."/>
            <person name="Stange-Thomann N."/>
            <person name="Mauceli E."/>
            <person name="Bouneau L."/>
            <person name="Fischer C."/>
            <person name="Ozouf-Costaz C."/>
            <person name="Bernot A."/>
            <person name="Nicaud S."/>
            <person name="Jaffe D."/>
            <person name="Fisher S."/>
            <person name="Lutfalla G."/>
            <person name="Dossat C."/>
            <person name="Segurens B."/>
            <person name="Dasilva C."/>
            <person name="Salanoubat M."/>
            <person name="Levy M."/>
            <person name="Boudet N."/>
            <person name="Castellano S."/>
            <person name="Anthouard V."/>
            <person name="Jubin C."/>
            <person name="Castelli V."/>
            <person name="Katinka M."/>
            <person name="Vacherie B."/>
            <person name="Biemont C."/>
            <person name="Skalli Z."/>
            <person name="Cattolico L."/>
            <person name="Poulain J."/>
            <person name="De Berardinis V."/>
            <person name="Cruaud C."/>
            <person name="Duprat S."/>
            <person name="Brottier P."/>
            <person name="Coutanceau J.-P."/>
            <person name="Gouzy J."/>
            <person name="Parra G."/>
            <person name="Lardier G."/>
            <person name="Chapple C."/>
            <person name="McKernan K.J."/>
            <person name="McEwan P."/>
            <person name="Bosak S."/>
            <person name="Kellis M."/>
            <person name="Volff J.-N."/>
            <person name="Guigo R."/>
            <person name="Zody M.C."/>
            <person name="Mesirov J."/>
            <person name="Lindblad-Toh K."/>
            <person name="Birren B."/>
            <person name="Nusbaum C."/>
            <person name="Kahn D."/>
            <person name="Robinson-Rechavi M."/>
            <person name="Laudet V."/>
            <person name="Schachter V."/>
            <person name="Quetier F."/>
            <person name="Saurin W."/>
            <person name="Scarpelli C."/>
            <person name="Wincker P."/>
            <person name="Lander E.S."/>
            <person name="Weissenbach J."/>
            <person name="Roest Crollius H."/>
        </authorList>
    </citation>
    <scope>NUCLEOTIDE SEQUENCE [LARGE SCALE GENOMIC DNA]</scope>
</reference>
<protein>
    <submittedName>
        <fullName evidence="7">(spotted green pufferfish) hypothetical protein</fullName>
    </submittedName>
</protein>
<dbReference type="InterPro" id="IPR036238">
    <property type="entry name" value="Transglutaminase_C_sf"/>
</dbReference>
<organism evidence="7">
    <name type="scientific">Tetraodon nigroviridis</name>
    <name type="common">Spotted green pufferfish</name>
    <name type="synonym">Chelonodon nigroviridis</name>
    <dbReference type="NCBI Taxonomy" id="99883"/>
    <lineage>
        <taxon>Eukaryota</taxon>
        <taxon>Metazoa</taxon>
        <taxon>Chordata</taxon>
        <taxon>Craniata</taxon>
        <taxon>Vertebrata</taxon>
        <taxon>Euteleostomi</taxon>
        <taxon>Actinopterygii</taxon>
        <taxon>Neopterygii</taxon>
        <taxon>Teleostei</taxon>
        <taxon>Neoteleostei</taxon>
        <taxon>Acanthomorphata</taxon>
        <taxon>Eupercaria</taxon>
        <taxon>Tetraodontiformes</taxon>
        <taxon>Tetradontoidea</taxon>
        <taxon>Tetraodontidae</taxon>
        <taxon>Tetraodon</taxon>
    </lineage>
</organism>
<evidence type="ECO:0000259" key="5">
    <source>
        <dbReference type="Pfam" id="PF00868"/>
    </source>
</evidence>
<dbReference type="InterPro" id="IPR038765">
    <property type="entry name" value="Papain-like_cys_pep_sf"/>
</dbReference>
<feature type="active site" evidence="2">
    <location>
        <position position="260"/>
    </location>
</feature>
<dbReference type="InterPro" id="IPR008958">
    <property type="entry name" value="Transglutaminase_C"/>
</dbReference>
<reference evidence="7" key="2">
    <citation type="submission" date="2004-02" db="EMBL/GenBank/DDBJ databases">
        <authorList>
            <consortium name="Genoscope"/>
            <consortium name="Whitehead Institute Centre for Genome Research"/>
        </authorList>
    </citation>
    <scope>NUCLEOTIDE SEQUENCE</scope>
</reference>
<dbReference type="Pfam" id="PF00927">
    <property type="entry name" value="Transglut_C"/>
    <property type="match status" value="1"/>
</dbReference>
<feature type="region of interest" description="Disordered" evidence="4">
    <location>
        <begin position="494"/>
        <end position="517"/>
    </location>
</feature>
<dbReference type="GO" id="GO:0016787">
    <property type="term" value="F:hydrolase activity"/>
    <property type="evidence" value="ECO:0007669"/>
    <property type="project" value="UniProtKB-KW"/>
</dbReference>
<evidence type="ECO:0000259" key="6">
    <source>
        <dbReference type="Pfam" id="PF00927"/>
    </source>
</evidence>
<dbReference type="Gene3D" id="3.90.260.10">
    <property type="entry name" value="Transglutaminase-like"/>
    <property type="match status" value="2"/>
</dbReference>
<dbReference type="InterPro" id="IPR036985">
    <property type="entry name" value="Transglutaminase-like_sf"/>
</dbReference>
<proteinExistence type="inferred from homology"/>
<evidence type="ECO:0000256" key="1">
    <source>
        <dbReference type="ARBA" id="ARBA00005968"/>
    </source>
</evidence>
<feature type="non-terminal residue" evidence="7">
    <location>
        <position position="1"/>
    </location>
</feature>
<dbReference type="PANTHER" id="PTHR11590">
    <property type="entry name" value="PROTEIN-GLUTAMINE GAMMA-GLUTAMYLTRANSFERASE"/>
    <property type="match status" value="1"/>
</dbReference>
<dbReference type="InterPro" id="IPR050779">
    <property type="entry name" value="Transglutaminase"/>
</dbReference>
<dbReference type="GO" id="GO:0003810">
    <property type="term" value="F:protein-glutamine gamma-glutamyltransferase activity"/>
    <property type="evidence" value="ECO:0007669"/>
    <property type="project" value="InterPro"/>
</dbReference>
<dbReference type="AlphaFoldDB" id="Q4T602"/>
<dbReference type="InterPro" id="IPR014756">
    <property type="entry name" value="Ig_E-set"/>
</dbReference>
<comment type="caution">
    <text evidence="7">The sequence shown here is derived from an EMBL/GenBank/DDBJ whole genome shotgun (WGS) entry which is preliminary data.</text>
</comment>
<feature type="binding site" evidence="3">
    <location>
        <position position="566"/>
    </location>
    <ligand>
        <name>Ca(2+)</name>
        <dbReference type="ChEBI" id="CHEBI:29108"/>
    </ligand>
</feature>
<dbReference type="KEGG" id="tng:GSTEN00006550G001"/>
<dbReference type="InterPro" id="IPR013783">
    <property type="entry name" value="Ig-like_fold"/>
</dbReference>
<comment type="cofactor">
    <cofactor evidence="3">
        <name>Ca(2+)</name>
        <dbReference type="ChEBI" id="CHEBI:29108"/>
    </cofactor>
    <text evidence="3">Binds 1 Ca(2+) ion per subunit.</text>
</comment>
<dbReference type="FunFam" id="2.60.40.10:FF:000090">
    <property type="entry name" value="Protein-glutamine gamma-glutamyltransferase 2"/>
    <property type="match status" value="1"/>
</dbReference>
<accession>Q4T602</accession>
<sequence>DLRCRENNRAHRTWEIDRERLIVRRGQPFSVTLQGHRPLTPQHYLDLVLHLGKRDELVVKVQEGPAPGGRWWFSQWRVQDETVLTLHSPADAAIGHYRLSVSVMSAGGNVVELVEKVQFHLLFNPWCKDDPPCTFPDELLLKEYVMNEDGIIYMGSWDYIRSIPWSYGQFEDYVLDICFEVLDKSNKALKNASKDLSHRSDPVYVGRTVTAMVNANDDRGVLAGRWAESYPDGVSPSRWSGSVPILQQWSKAGPVKYGQCWVFAAVACTGKRDELVVKVQEGPAPGGRWWFSQWRVQDETVLTLHSPADAAIGHYRLSVSVMSAGGNVVELVEKVQFHLLFNPWCKDSDPVYVGRTVTAMVNANDDRGVLAGRWAESYPRRRLAEPVERQRAHPPAVEQGREQAGQVRPVLGVCRRGLHRWVMQVSSAVLRCLGACPTRVITNFNSAHDRGREPLAGLPGGRAAGEPRQKGQPIGGGTSTVGVESWMKRNDLPDGNHGWQVLDPTPQELSGGTVRKTKPRPLGLVPDCVCPPGEFCCGPCPVVAIKEGNLKVKYDASFIFAEVNADIVHWMVYGDGRREKVRAGPPLRSASRDRVPPVVPTDQGGPPQRGRNISTKSPFGYTREDVTEQYKYPEGSSKEREVYSKAGRQTEAPAGPEPEPLQLSIKHTTAVFGTDFDVVVEVKNGQNSSAGGDLTVLAKVVNYTSLCRGECRRQSASVSVPARSAHKEVLRLRYEDYAAWTSEDHLIRVEAFLRPSGTSPIMAVATIPLSTPELLVQVPGKALVWEQVTAYISFTNPLPVPLRWGVFTVEGAGLLLATQVPLHEPVGPGQQVSVELAFSPLRAGLRHLLVDFDSDRLKDVKGTTTVDVQKSYQ</sequence>
<gene>
    <name evidence="7" type="ORF">GSTENG00006550001</name>
</gene>
<dbReference type="SUPFAM" id="SSF54001">
    <property type="entry name" value="Cysteine proteinases"/>
    <property type="match status" value="2"/>
</dbReference>